<accession>A0A221MEJ8</accession>
<gene>
    <name evidence="1" type="ORF">CFK40_14235</name>
</gene>
<dbReference type="AlphaFoldDB" id="A0A221MEJ8"/>
<dbReference type="Proteomes" id="UP000204391">
    <property type="component" value="Chromosome"/>
</dbReference>
<protein>
    <submittedName>
        <fullName evidence="1">Uncharacterized protein</fullName>
    </submittedName>
</protein>
<evidence type="ECO:0000313" key="2">
    <source>
        <dbReference type="Proteomes" id="UP000204391"/>
    </source>
</evidence>
<organism evidence="1 2">
    <name type="scientific">Virgibacillus necropolis</name>
    <dbReference type="NCBI Taxonomy" id="163877"/>
    <lineage>
        <taxon>Bacteria</taxon>
        <taxon>Bacillati</taxon>
        <taxon>Bacillota</taxon>
        <taxon>Bacilli</taxon>
        <taxon>Bacillales</taxon>
        <taxon>Bacillaceae</taxon>
        <taxon>Virgibacillus</taxon>
    </lineage>
</organism>
<dbReference type="KEGG" id="vne:CFK40_14235"/>
<name>A0A221MEJ8_9BACI</name>
<sequence length="146" mass="16449">MDFPEGGVIGDKGYSKRENVIERYLVGVDDKRNIESSINITYIASRISKSAKSNLDGLSHRVGINLNYKEISSDNKTIYIAPFTREDNIYGYAALVQNEVAPGGIEIIYTSECTKPNCSDLEDEQREKIRKMIKSITFTQKSLESE</sequence>
<dbReference type="EMBL" id="CP022437">
    <property type="protein sequence ID" value="ASN06093.1"/>
    <property type="molecule type" value="Genomic_DNA"/>
</dbReference>
<proteinExistence type="predicted"/>
<dbReference type="RefSeq" id="WP_089532953.1">
    <property type="nucleotide sequence ID" value="NZ_CP022437.1"/>
</dbReference>
<reference evidence="1 2" key="1">
    <citation type="journal article" date="2003" name="Int. J. Syst. Evol. Microbiol.">
        <title>Virgibacillus carmonensis sp. nov., Virgibacillus necropolis sp. nov. and Virgibacillus picturae sp. nov., three novel species isolated from deteriorated mural paintings, transfer of the species of the genus salibacillus to Virgibacillus, as Virgibacillus marismortui comb. nov. and Virgibacillus salexigens comb. nov., and emended description of the genus Virgibacillus.</title>
        <authorList>
            <person name="Heyrman J."/>
            <person name="Logan N.A."/>
            <person name="Busse H.J."/>
            <person name="Balcaen A."/>
            <person name="Lebbe L."/>
            <person name="Rodriguez-Diaz M."/>
            <person name="Swings J."/>
            <person name="De Vos P."/>
        </authorList>
    </citation>
    <scope>NUCLEOTIDE SEQUENCE [LARGE SCALE GENOMIC DNA]</scope>
    <source>
        <strain evidence="1 2">LMG 19488</strain>
    </source>
</reference>
<dbReference type="OrthoDB" id="2453115at2"/>
<keyword evidence="2" id="KW-1185">Reference proteome</keyword>
<evidence type="ECO:0000313" key="1">
    <source>
        <dbReference type="EMBL" id="ASN06093.1"/>
    </source>
</evidence>